<organism evidence="8 9">
    <name type="scientific">Symbiodinium microadriaticum</name>
    <name type="common">Dinoflagellate</name>
    <name type="synonym">Zooxanthella microadriatica</name>
    <dbReference type="NCBI Taxonomy" id="2951"/>
    <lineage>
        <taxon>Eukaryota</taxon>
        <taxon>Sar</taxon>
        <taxon>Alveolata</taxon>
        <taxon>Dinophyceae</taxon>
        <taxon>Suessiales</taxon>
        <taxon>Symbiodiniaceae</taxon>
        <taxon>Symbiodinium</taxon>
    </lineage>
</organism>
<name>A0A1Q9CSS1_SYMMI</name>
<reference evidence="8 9" key="1">
    <citation type="submission" date="2016-02" db="EMBL/GenBank/DDBJ databases">
        <title>Genome analysis of coral dinoflagellate symbionts highlights evolutionary adaptations to a symbiotic lifestyle.</title>
        <authorList>
            <person name="Aranda M."/>
            <person name="Li Y."/>
            <person name="Liew Y.J."/>
            <person name="Baumgarten S."/>
            <person name="Simakov O."/>
            <person name="Wilson M."/>
            <person name="Piel J."/>
            <person name="Ashoor H."/>
            <person name="Bougouffa S."/>
            <person name="Bajic V.B."/>
            <person name="Ryu T."/>
            <person name="Ravasi T."/>
            <person name="Bayer T."/>
            <person name="Micklem G."/>
            <person name="Kim H."/>
            <person name="Bhak J."/>
            <person name="Lajeunesse T.C."/>
            <person name="Voolstra C.R."/>
        </authorList>
    </citation>
    <scope>NUCLEOTIDE SEQUENCE [LARGE SCALE GENOMIC DNA]</scope>
    <source>
        <strain evidence="8 9">CCMP2467</strain>
    </source>
</reference>
<comment type="similarity">
    <text evidence="2">Belongs to the MIP/aquaporin (TC 1.A.8) family.</text>
</comment>
<evidence type="ECO:0000313" key="9">
    <source>
        <dbReference type="Proteomes" id="UP000186817"/>
    </source>
</evidence>
<comment type="subcellular location">
    <subcellularLocation>
        <location evidence="1">Membrane</location>
        <topology evidence="1">Multi-pass membrane protein</topology>
    </subcellularLocation>
</comment>
<feature type="compositionally biased region" description="Acidic residues" evidence="6">
    <location>
        <begin position="476"/>
        <end position="490"/>
    </location>
</feature>
<evidence type="ECO:0000256" key="7">
    <source>
        <dbReference type="SAM" id="Phobius"/>
    </source>
</evidence>
<evidence type="ECO:0000256" key="5">
    <source>
        <dbReference type="ARBA" id="ARBA00023136"/>
    </source>
</evidence>
<dbReference type="Gene3D" id="1.25.10.10">
    <property type="entry name" value="Leucine-rich Repeat Variant"/>
    <property type="match status" value="1"/>
</dbReference>
<dbReference type="SUPFAM" id="SSF81338">
    <property type="entry name" value="Aquaporin-like"/>
    <property type="match status" value="1"/>
</dbReference>
<feature type="transmembrane region" description="Helical" evidence="7">
    <location>
        <begin position="763"/>
        <end position="785"/>
    </location>
</feature>
<dbReference type="PRINTS" id="PR00783">
    <property type="entry name" value="MINTRINSICP"/>
</dbReference>
<evidence type="ECO:0000256" key="3">
    <source>
        <dbReference type="ARBA" id="ARBA00022692"/>
    </source>
</evidence>
<evidence type="ECO:0000313" key="8">
    <source>
        <dbReference type="EMBL" id="OLP85978.1"/>
    </source>
</evidence>
<feature type="region of interest" description="Disordered" evidence="6">
    <location>
        <begin position="1"/>
        <end position="42"/>
    </location>
</feature>
<dbReference type="InterPro" id="IPR011989">
    <property type="entry name" value="ARM-like"/>
</dbReference>
<dbReference type="PANTHER" id="PTHR19139">
    <property type="entry name" value="AQUAPORIN TRANSPORTER"/>
    <property type="match status" value="1"/>
</dbReference>
<accession>A0A1Q9CSS1</accession>
<dbReference type="GO" id="GO:0015250">
    <property type="term" value="F:water channel activity"/>
    <property type="evidence" value="ECO:0007669"/>
    <property type="project" value="TreeGrafter"/>
</dbReference>
<dbReference type="Proteomes" id="UP000186817">
    <property type="component" value="Unassembled WGS sequence"/>
</dbReference>
<keyword evidence="3 7" id="KW-0812">Transmembrane</keyword>
<feature type="region of interest" description="Disordered" evidence="6">
    <location>
        <begin position="476"/>
        <end position="497"/>
    </location>
</feature>
<feature type="region of interest" description="Disordered" evidence="6">
    <location>
        <begin position="929"/>
        <end position="966"/>
    </location>
</feature>
<dbReference type="GO" id="GO:0005886">
    <property type="term" value="C:plasma membrane"/>
    <property type="evidence" value="ECO:0007669"/>
    <property type="project" value="TreeGrafter"/>
</dbReference>
<feature type="compositionally biased region" description="Acidic residues" evidence="6">
    <location>
        <begin position="8"/>
        <end position="30"/>
    </location>
</feature>
<feature type="transmembrane region" description="Helical" evidence="7">
    <location>
        <begin position="671"/>
        <end position="691"/>
    </location>
</feature>
<dbReference type="EMBL" id="LSRX01000943">
    <property type="protein sequence ID" value="OLP85978.1"/>
    <property type="molecule type" value="Genomic_DNA"/>
</dbReference>
<dbReference type="PANTHER" id="PTHR19139:SF199">
    <property type="entry name" value="MIP17260P"/>
    <property type="match status" value="1"/>
</dbReference>
<keyword evidence="4 7" id="KW-1133">Transmembrane helix</keyword>
<feature type="transmembrane region" description="Helical" evidence="7">
    <location>
        <begin position="878"/>
        <end position="895"/>
    </location>
</feature>
<comment type="caution">
    <text evidence="8">The sequence shown here is derived from an EMBL/GenBank/DDBJ whole genome shotgun (WGS) entry which is preliminary data.</text>
</comment>
<dbReference type="Pfam" id="PF00230">
    <property type="entry name" value="MIP"/>
    <property type="match status" value="1"/>
</dbReference>
<evidence type="ECO:0000256" key="6">
    <source>
        <dbReference type="SAM" id="MobiDB-lite"/>
    </source>
</evidence>
<gene>
    <name evidence="8" type="ORF">AK812_SmicGene32980</name>
</gene>
<feature type="transmembrane region" description="Helical" evidence="7">
    <location>
        <begin position="721"/>
        <end position="743"/>
    </location>
</feature>
<evidence type="ECO:0000256" key="1">
    <source>
        <dbReference type="ARBA" id="ARBA00004141"/>
    </source>
</evidence>
<dbReference type="InterPro" id="IPR023271">
    <property type="entry name" value="Aquaporin-like"/>
</dbReference>
<dbReference type="Gene3D" id="1.20.1080.10">
    <property type="entry name" value="Glycerol uptake facilitator protein"/>
    <property type="match status" value="1"/>
</dbReference>
<dbReference type="CDD" id="cd00333">
    <property type="entry name" value="MIP"/>
    <property type="match status" value="1"/>
</dbReference>
<dbReference type="OrthoDB" id="3222at2759"/>
<evidence type="ECO:0000256" key="4">
    <source>
        <dbReference type="ARBA" id="ARBA00022989"/>
    </source>
</evidence>
<dbReference type="InterPro" id="IPR016024">
    <property type="entry name" value="ARM-type_fold"/>
</dbReference>
<dbReference type="SUPFAM" id="SSF48371">
    <property type="entry name" value="ARM repeat"/>
    <property type="match status" value="1"/>
</dbReference>
<sequence>MQRKDGKDAEEEEGEEEVEEEEGEDGEEEAGADKVEPVDGADALPAALVDFAQRLDKQPKGVFGSASDGKSNIRHELSIRVLERSSAAQALRDARVQTAAAIHTREQVISELEEPDLQLADVLEQGQAGVVIREGHVGETVFTPETRRKPESATAVAFGRFNAGPDEEYEGGGVDDLALCMDVPAWSDDSGSEDEGSVLGRAPAEPSVLVAAVEREAPKEDSAKRLLADLGSSGAGLVRSDAAQLERLGGLADRLVLLVDQGTGAPELFKASLLLLEQMLKLSAESASHAYYLRCGLYGRKSAGAAELLGREKNRGLAATSLNVAKTLFKLSKVFVAMAVLKKLLNADMIAKLVEHPEQLDMPELIELSRNFFKMQVDDMYSRLLLAKPFGNRDAKKRYSNGEGRLRYSRNEQWQVDHDEFGQAVLVSKENSWEPPRGGWMYWSYEQGKYLPTGLKLLKDKEIRAYEGGDMSFFEEPEVPADDGEEEAEEPGNGTRDDNPDNYKCLRLCAMYWILGAIFSFFEAFLGFDLHKVTIGTLKTTVYGVQWLVLARLWRWLQVRYVGTVKFYLNVVIKNKKEGSTGKIANHFLTDDAFSEKLAGNLEKSMPKRREEQMKVFHRDVSLVACLAEFVGMTLFVIIGCGSAMGIQGSGSSGGSGGDGDNTSGETTSMIPGWVLMVALVFGLSITTLAYSIGHYSGGHLNCAVTLGLVLTGNCHALQGLFNFGSQMMGSILGAAILCAIFPPELDMTKTLGANSVGLKWNWWNALIGEVFGTFLLVFVVLQTACNPKSAMNRSQACLAIGLAVFMAHCVLIPSDGCSINPTRSFGPALLSLSRMEAPKAVEPVATMVGEPALGEVAPKAAESVEESAGPGYWRSMWIFWVGPLLGACLAAGVYKAMLMLDAVHEEHTLKHHPGYKRRQTLIEHATLSTSPPTAPEPAGGPVLLGSKHGQKEGKDGARASEALQESSPEEAQYLLVVVDARLQDELGVTATVAKQFQRGNFLVLLVSIEQIDMRKMIASKSSEKMLKRFDKFMQFLSHLPSWVMMDLQNLVLLQVGNGLVQKMPENMTRQLRDAGGVEVEVESRRPEEEAELFFTAMKQMEEVTYCVELTGPQLSVGLRLSEDGELLGPWPQLILQRFDASLDAQFGERGLVPLLVKGLQGLQIPLKVLVAGILKNVSNDERNQQLMLGSDILGVIHELLQSGDEQLLIQITALLRNLLSSPGHHEEHVDVLLEPICRSLSDHCGVTSLVTRLAFVLGSFTAIDEDARQKFACELGGIPLLTSLLEKYWQQEQSLRPGSCEAAAALDGTAAAECEEGVTLASTGSVVDTLLGILSTKRIVNSEGLGPCSGPVKKRNKRLLCQLMQPMLLESYNVEALVECARALGNVSRHEDVRQWMVELRIDEVLSILLFYSCGAFVNLAADPDVSKHLREGAAM</sequence>
<dbReference type="InterPro" id="IPR034294">
    <property type="entry name" value="Aquaporin_transptr"/>
</dbReference>
<dbReference type="InterPro" id="IPR000425">
    <property type="entry name" value="MIP"/>
</dbReference>
<protein>
    <submittedName>
        <fullName evidence="8">Aquaporin AQPAe.a</fullName>
    </submittedName>
</protein>
<feature type="transmembrane region" description="Helical" evidence="7">
    <location>
        <begin position="510"/>
        <end position="530"/>
    </location>
</feature>
<keyword evidence="9" id="KW-1185">Reference proteome</keyword>
<evidence type="ECO:0000256" key="2">
    <source>
        <dbReference type="ARBA" id="ARBA00006175"/>
    </source>
</evidence>
<feature type="transmembrane region" description="Helical" evidence="7">
    <location>
        <begin position="623"/>
        <end position="647"/>
    </location>
</feature>
<keyword evidence="5 7" id="KW-0472">Membrane</keyword>
<proteinExistence type="inferred from homology"/>
<feature type="compositionally biased region" description="Basic and acidic residues" evidence="6">
    <location>
        <begin position="950"/>
        <end position="959"/>
    </location>
</feature>